<evidence type="ECO:0000313" key="3">
    <source>
        <dbReference type="EMBL" id="MCW8088036.1"/>
    </source>
</evidence>
<sequence length="697" mass="76898">MKIDAQLRDAGWAITDGRSIRFEHLLSDGTKADYLLCSALGRALAVVEAKRASVSLGKAEVQGEAYARLAGVPFVFLANGEEVRFRDLDHDAHFRAVAGVFSQDDLERRLATRALRRPPTSIPIDERIVERAYQHDCIEALCRGIEAGRRKFLVEMATGTGKTRTAAALIKRLFEANAVTRALFLVDRDTLAKQAEDAFVEHVPSLPAYRVGGTGARFKPEKRITVCTLQTMINEYRHYSAGYFDLIVVDECHRSIYGEYRRALDHFDAVKIGLTATPLVGKPDADPEEAAFVRDTLRFFEVTEPSYRYTLREAVEEGHLVPHRIYNARTVRTAAEGGFEVRREEIDWDALSPSDREELERLFAGADGIVVDPAALERRFTIPERNRAIVREFRDVIDRGYTGVDGVRRAPDRGKTIVFAVTKRHAETLAHLLDEAFADEKPNPTTRIADFVVSGMGADDTADAPTIIKRFKKEPFPRMLVSVNMLDTGFDGPEVVNLVMTRFTRSGVLYRQMRGRGTRRADHIRKTGFTIFDFVGNCAAHENDDALPGGVIMEAPKAAKPGPPRRLVTLDIHDEIDPATREWVIWDPATDAPTDVEAEAGARLAARFEAFLAGEDLGAEAQRWAGMMAEQLRSDGAAMVSFSATRFSRPPFSLRGGLAAGEAAFGGAEALSGFLARMNTVVFGGARAPGTGEGARA</sequence>
<reference evidence="3 4" key="1">
    <citation type="submission" date="2022-10" db="EMBL/GenBank/DDBJ databases">
        <title>Roseococcus glaciei nov., sp. nov., isolated from glacier.</title>
        <authorList>
            <person name="Liu Q."/>
            <person name="Xin Y.-H."/>
        </authorList>
    </citation>
    <scope>NUCLEOTIDE SEQUENCE [LARGE SCALE GENOMIC DNA]</scope>
    <source>
        <strain evidence="3 4">MDT2-1-1</strain>
    </source>
</reference>
<evidence type="ECO:0000313" key="4">
    <source>
        <dbReference type="Proteomes" id="UP001526430"/>
    </source>
</evidence>
<accession>A0ABT3P0W2</accession>
<dbReference type="InterPro" id="IPR006935">
    <property type="entry name" value="Helicase/UvrB_N"/>
</dbReference>
<dbReference type="SUPFAM" id="SSF52540">
    <property type="entry name" value="P-loop containing nucleoside triphosphate hydrolases"/>
    <property type="match status" value="2"/>
</dbReference>
<keyword evidence="3" id="KW-0547">Nucleotide-binding</keyword>
<name>A0ABT3P0W2_9PROT</name>
<dbReference type="SMART" id="SM00487">
    <property type="entry name" value="DEXDc"/>
    <property type="match status" value="1"/>
</dbReference>
<dbReference type="Pfam" id="PF04851">
    <property type="entry name" value="ResIII"/>
    <property type="match status" value="1"/>
</dbReference>
<dbReference type="EMBL" id="JAPFQI010000025">
    <property type="protein sequence ID" value="MCW8088036.1"/>
    <property type="molecule type" value="Genomic_DNA"/>
</dbReference>
<dbReference type="Gene3D" id="3.40.50.300">
    <property type="entry name" value="P-loop containing nucleotide triphosphate hydrolases"/>
    <property type="match status" value="2"/>
</dbReference>
<dbReference type="PANTHER" id="PTHR47396">
    <property type="entry name" value="TYPE I RESTRICTION ENZYME ECOKI R PROTEIN"/>
    <property type="match status" value="1"/>
</dbReference>
<proteinExistence type="predicted"/>
<protein>
    <submittedName>
        <fullName evidence="3">DEAD/DEAH box helicase family protein</fullName>
    </submittedName>
</protein>
<keyword evidence="4" id="KW-1185">Reference proteome</keyword>
<dbReference type="PROSITE" id="PS51192">
    <property type="entry name" value="HELICASE_ATP_BIND_1"/>
    <property type="match status" value="1"/>
</dbReference>
<dbReference type="CDD" id="cd18032">
    <property type="entry name" value="DEXHc_RE_I_III_res"/>
    <property type="match status" value="1"/>
</dbReference>
<dbReference type="Pfam" id="PF00271">
    <property type="entry name" value="Helicase_C"/>
    <property type="match status" value="1"/>
</dbReference>
<evidence type="ECO:0000259" key="1">
    <source>
        <dbReference type="PROSITE" id="PS51192"/>
    </source>
</evidence>
<dbReference type="InterPro" id="IPR027417">
    <property type="entry name" value="P-loop_NTPase"/>
</dbReference>
<evidence type="ECO:0000259" key="2">
    <source>
        <dbReference type="PROSITE" id="PS51194"/>
    </source>
</evidence>
<organism evidence="3 4">
    <name type="scientific">Sabulicella glaciei</name>
    <dbReference type="NCBI Taxonomy" id="2984948"/>
    <lineage>
        <taxon>Bacteria</taxon>
        <taxon>Pseudomonadati</taxon>
        <taxon>Pseudomonadota</taxon>
        <taxon>Alphaproteobacteria</taxon>
        <taxon>Acetobacterales</taxon>
        <taxon>Acetobacteraceae</taxon>
        <taxon>Sabulicella</taxon>
    </lineage>
</organism>
<dbReference type="InterPro" id="IPR014001">
    <property type="entry name" value="Helicase_ATP-bd"/>
</dbReference>
<dbReference type="InterPro" id="IPR050742">
    <property type="entry name" value="Helicase_Restrict-Modif_Enz"/>
</dbReference>
<feature type="domain" description="Helicase C-terminal" evidence="2">
    <location>
        <begin position="396"/>
        <end position="568"/>
    </location>
</feature>
<dbReference type="InterPro" id="IPR001650">
    <property type="entry name" value="Helicase_C-like"/>
</dbReference>
<keyword evidence="3" id="KW-0378">Hydrolase</keyword>
<dbReference type="Proteomes" id="UP001526430">
    <property type="component" value="Unassembled WGS sequence"/>
</dbReference>
<dbReference type="Gene3D" id="3.90.1570.30">
    <property type="match status" value="1"/>
</dbReference>
<gene>
    <name evidence="3" type="ORF">OF850_20740</name>
</gene>
<dbReference type="PANTHER" id="PTHR47396:SF1">
    <property type="entry name" value="ATP-DEPENDENT HELICASE IRC3-RELATED"/>
    <property type="match status" value="1"/>
</dbReference>
<keyword evidence="3" id="KW-0067">ATP-binding</keyword>
<keyword evidence="3" id="KW-0347">Helicase</keyword>
<comment type="caution">
    <text evidence="3">The sequence shown here is derived from an EMBL/GenBank/DDBJ whole genome shotgun (WGS) entry which is preliminary data.</text>
</comment>
<dbReference type="RefSeq" id="WP_301592240.1">
    <property type="nucleotide sequence ID" value="NZ_JAPFQI010000025.1"/>
</dbReference>
<dbReference type="GO" id="GO:0004386">
    <property type="term" value="F:helicase activity"/>
    <property type="evidence" value="ECO:0007669"/>
    <property type="project" value="UniProtKB-KW"/>
</dbReference>
<dbReference type="PROSITE" id="PS51194">
    <property type="entry name" value="HELICASE_CTER"/>
    <property type="match status" value="1"/>
</dbReference>
<feature type="domain" description="Helicase ATP-binding" evidence="1">
    <location>
        <begin position="143"/>
        <end position="296"/>
    </location>
</feature>